<dbReference type="Pfam" id="PF25198">
    <property type="entry name" value="Spore_GerAC_N"/>
    <property type="match status" value="1"/>
</dbReference>
<keyword evidence="6" id="KW-0564">Palmitate</keyword>
<dbReference type="EMBL" id="ARZA01000234">
    <property type="protein sequence ID" value="EOC99880.1"/>
    <property type="molecule type" value="Genomic_DNA"/>
</dbReference>
<dbReference type="InterPro" id="IPR038501">
    <property type="entry name" value="Spore_GerAC_C_sf"/>
</dbReference>
<evidence type="ECO:0000256" key="3">
    <source>
        <dbReference type="ARBA" id="ARBA00022544"/>
    </source>
</evidence>
<proteinExistence type="inferred from homology"/>
<dbReference type="STRING" id="1304284.L21TH_2083"/>
<keyword evidence="11" id="KW-1185">Reference proteome</keyword>
<dbReference type="InterPro" id="IPR057336">
    <property type="entry name" value="GerAC_N"/>
</dbReference>
<evidence type="ECO:0008006" key="12">
    <source>
        <dbReference type="Google" id="ProtNLM"/>
    </source>
</evidence>
<dbReference type="InterPro" id="IPR008844">
    <property type="entry name" value="Spore_GerAC-like"/>
</dbReference>
<dbReference type="NCBIfam" id="TIGR02887">
    <property type="entry name" value="spore_ger_x_C"/>
    <property type="match status" value="1"/>
</dbReference>
<evidence type="ECO:0000256" key="1">
    <source>
        <dbReference type="ARBA" id="ARBA00004635"/>
    </source>
</evidence>
<keyword evidence="7" id="KW-0449">Lipoprotein</keyword>
<dbReference type="GO" id="GO:0009847">
    <property type="term" value="P:spore germination"/>
    <property type="evidence" value="ECO:0007669"/>
    <property type="project" value="InterPro"/>
</dbReference>
<evidence type="ECO:0000259" key="9">
    <source>
        <dbReference type="Pfam" id="PF25198"/>
    </source>
</evidence>
<accession>R1CMF1</accession>
<comment type="caution">
    <text evidence="10">The sequence shown here is derived from an EMBL/GenBank/DDBJ whole genome shotgun (WGS) entry which is preliminary data.</text>
</comment>
<dbReference type="RefSeq" id="WP_006315624.1">
    <property type="nucleotide sequence ID" value="NZ_ARZA01000234.1"/>
</dbReference>
<protein>
    <recommendedName>
        <fullName evidence="12">Spore germination protein GerKC</fullName>
    </recommendedName>
</protein>
<keyword evidence="4" id="KW-0732">Signal</keyword>
<gene>
    <name evidence="10" type="ORF">L21TH_2083</name>
</gene>
<organism evidence="10 11">
    <name type="scientific">Caldisalinibacter kiritimatiensis</name>
    <dbReference type="NCBI Taxonomy" id="1304284"/>
    <lineage>
        <taxon>Bacteria</taxon>
        <taxon>Bacillati</taxon>
        <taxon>Bacillota</taxon>
        <taxon>Tissierellia</taxon>
        <taxon>Tissierellales</taxon>
        <taxon>Thermohalobacteraceae</taxon>
        <taxon>Caldisalinibacter</taxon>
    </lineage>
</organism>
<dbReference type="PANTHER" id="PTHR35789:SF1">
    <property type="entry name" value="SPORE GERMINATION PROTEIN B3"/>
    <property type="match status" value="1"/>
</dbReference>
<sequence length="378" mass="43301">MIKNLKLFFILILSLILVTGCWDSQDLNKKNIITAVGVDKVGDNYEFVVESAKTSTSITKSKEEADIVNVYITTATGKNFEEAREKVDSKSPRLSFLGATRVVVFGENYAKSGLTPYLNRINKTFDYRKTVLAVISRESPEEIFNQNIESAISVGFFIENNIEYLANTGETLYPTIGEMLSDIALGEVGFVLPYIGIEDNKIEYLGLAAMSRDKLVGTVKKDNTDGILYLLAKNPLFIEVLQSPEKKENLYSFRIRINKRKIKTDYIDENIVINIELDLNAELRYQYNIEAVSEQQIKQLEKRLSEKIKNKIVYMINRTQKVCKCDIFDFARYFRADNPKIYRQIHWSEEYPEAKVNVKVNTFITDLNLSDPGAETKY</sequence>
<dbReference type="PROSITE" id="PS51257">
    <property type="entry name" value="PROKAR_LIPOPROTEIN"/>
    <property type="match status" value="1"/>
</dbReference>
<keyword evidence="5" id="KW-0472">Membrane</keyword>
<evidence type="ECO:0000256" key="7">
    <source>
        <dbReference type="ARBA" id="ARBA00023288"/>
    </source>
</evidence>
<evidence type="ECO:0000313" key="10">
    <source>
        <dbReference type="EMBL" id="EOC99880.1"/>
    </source>
</evidence>
<dbReference type="Gene3D" id="3.30.300.210">
    <property type="entry name" value="Nutrient germinant receptor protein C, domain 3"/>
    <property type="match status" value="1"/>
</dbReference>
<evidence type="ECO:0000256" key="6">
    <source>
        <dbReference type="ARBA" id="ARBA00023139"/>
    </source>
</evidence>
<feature type="domain" description="Spore germination protein N-terminal" evidence="9">
    <location>
        <begin position="23"/>
        <end position="196"/>
    </location>
</feature>
<dbReference type="OrthoDB" id="9816067at2"/>
<dbReference type="AlphaFoldDB" id="R1CMF1"/>
<name>R1CMF1_9FIRM</name>
<evidence type="ECO:0000256" key="5">
    <source>
        <dbReference type="ARBA" id="ARBA00023136"/>
    </source>
</evidence>
<dbReference type="PANTHER" id="PTHR35789">
    <property type="entry name" value="SPORE GERMINATION PROTEIN B3"/>
    <property type="match status" value="1"/>
</dbReference>
<evidence type="ECO:0000256" key="2">
    <source>
        <dbReference type="ARBA" id="ARBA00007886"/>
    </source>
</evidence>
<dbReference type="eggNOG" id="ENOG5032W2N">
    <property type="taxonomic scope" value="Bacteria"/>
</dbReference>
<evidence type="ECO:0000259" key="8">
    <source>
        <dbReference type="Pfam" id="PF05504"/>
    </source>
</evidence>
<evidence type="ECO:0000256" key="4">
    <source>
        <dbReference type="ARBA" id="ARBA00022729"/>
    </source>
</evidence>
<dbReference type="InterPro" id="IPR046953">
    <property type="entry name" value="Spore_GerAC-like_C"/>
</dbReference>
<keyword evidence="3" id="KW-0309">Germination</keyword>
<comment type="subcellular location">
    <subcellularLocation>
        <location evidence="1">Membrane</location>
        <topology evidence="1">Lipid-anchor</topology>
    </subcellularLocation>
</comment>
<comment type="similarity">
    <text evidence="2">Belongs to the GerABKC lipoprotein family.</text>
</comment>
<evidence type="ECO:0000313" key="11">
    <source>
        <dbReference type="Proteomes" id="UP000013378"/>
    </source>
</evidence>
<dbReference type="GO" id="GO:0016020">
    <property type="term" value="C:membrane"/>
    <property type="evidence" value="ECO:0007669"/>
    <property type="project" value="UniProtKB-SubCell"/>
</dbReference>
<reference evidence="10 11" key="1">
    <citation type="journal article" date="2015" name="Geomicrobiol. J.">
        <title>Caldisalinibacter kiritimatiensis gen. nov., sp. nov., a moderately thermohalophilic thiosulfate-reducing bacterium from a hypersaline microbial mat.</title>
        <authorList>
            <person name="Ben Hania W."/>
            <person name="Joseph M."/>
            <person name="Fiebig A."/>
            <person name="Bunk B."/>
            <person name="Klenk H.-P."/>
            <person name="Fardeau M.-L."/>
            <person name="Spring S."/>
        </authorList>
    </citation>
    <scope>NUCLEOTIDE SEQUENCE [LARGE SCALE GENOMIC DNA]</scope>
    <source>
        <strain evidence="10 11">L21-TH-D2</strain>
    </source>
</reference>
<dbReference type="Proteomes" id="UP000013378">
    <property type="component" value="Unassembled WGS sequence"/>
</dbReference>
<feature type="domain" description="Spore germination GerAC-like C-terminal" evidence="8">
    <location>
        <begin position="206"/>
        <end position="366"/>
    </location>
</feature>
<dbReference type="Pfam" id="PF05504">
    <property type="entry name" value="Spore_GerAC"/>
    <property type="match status" value="1"/>
</dbReference>